<feature type="region of interest" description="Disordered" evidence="1">
    <location>
        <begin position="87"/>
        <end position="110"/>
    </location>
</feature>
<feature type="region of interest" description="Disordered" evidence="1">
    <location>
        <begin position="182"/>
        <end position="259"/>
    </location>
</feature>
<dbReference type="InParanoid" id="A0A1Y2DQE9"/>
<feature type="compositionally biased region" description="Basic and acidic residues" evidence="1">
    <location>
        <begin position="147"/>
        <end position="167"/>
    </location>
</feature>
<feature type="compositionally biased region" description="Basic and acidic residues" evidence="1">
    <location>
        <begin position="243"/>
        <end position="259"/>
    </location>
</feature>
<feature type="chain" id="PRO_5012892321" evidence="2">
    <location>
        <begin position="19"/>
        <end position="259"/>
    </location>
</feature>
<reference evidence="3 4" key="1">
    <citation type="submission" date="2016-07" db="EMBL/GenBank/DDBJ databases">
        <title>Pervasive Adenine N6-methylation of Active Genes in Fungi.</title>
        <authorList>
            <consortium name="DOE Joint Genome Institute"/>
            <person name="Mondo S.J."/>
            <person name="Dannebaum R.O."/>
            <person name="Kuo R.C."/>
            <person name="Labutti K."/>
            <person name="Haridas S."/>
            <person name="Kuo A."/>
            <person name="Salamov A."/>
            <person name="Ahrendt S.R."/>
            <person name="Lipzen A."/>
            <person name="Sullivan W."/>
            <person name="Andreopoulos W.B."/>
            <person name="Clum A."/>
            <person name="Lindquist E."/>
            <person name="Daum C."/>
            <person name="Ramamoorthy G.K."/>
            <person name="Gryganskyi A."/>
            <person name="Culley D."/>
            <person name="Magnuson J.K."/>
            <person name="James T.Y."/>
            <person name="O'Malley M.A."/>
            <person name="Stajich J.E."/>
            <person name="Spatafora J.W."/>
            <person name="Visel A."/>
            <person name="Grigoriev I.V."/>
        </authorList>
    </citation>
    <scope>NUCLEOTIDE SEQUENCE [LARGE SCALE GENOMIC DNA]</scope>
    <source>
        <strain evidence="3 4">CBS 129021</strain>
    </source>
</reference>
<feature type="signal peptide" evidence="2">
    <location>
        <begin position="1"/>
        <end position="18"/>
    </location>
</feature>
<feature type="compositionally biased region" description="Polar residues" evidence="1">
    <location>
        <begin position="229"/>
        <end position="239"/>
    </location>
</feature>
<evidence type="ECO:0000256" key="1">
    <source>
        <dbReference type="SAM" id="MobiDB-lite"/>
    </source>
</evidence>
<comment type="caution">
    <text evidence="3">The sequence shown here is derived from an EMBL/GenBank/DDBJ whole genome shotgun (WGS) entry which is preliminary data.</text>
</comment>
<dbReference type="Proteomes" id="UP000193689">
    <property type="component" value="Unassembled WGS sequence"/>
</dbReference>
<dbReference type="AlphaFoldDB" id="A0A1Y2DQE9"/>
<dbReference type="RefSeq" id="XP_040713514.1">
    <property type="nucleotide sequence ID" value="XM_040856392.1"/>
</dbReference>
<name>A0A1Y2DQE9_9PEZI</name>
<accession>A0A1Y2DQE9</accession>
<dbReference type="STRING" id="1141098.A0A1Y2DQE9"/>
<evidence type="ECO:0000313" key="4">
    <source>
        <dbReference type="Proteomes" id="UP000193689"/>
    </source>
</evidence>
<feature type="region of interest" description="Disordered" evidence="1">
    <location>
        <begin position="134"/>
        <end position="168"/>
    </location>
</feature>
<gene>
    <name evidence="3" type="ORF">BCR38DRAFT_34800</name>
</gene>
<dbReference type="EMBL" id="MCFJ01000010">
    <property type="protein sequence ID" value="ORY61437.1"/>
    <property type="molecule type" value="Genomic_DNA"/>
</dbReference>
<keyword evidence="4" id="KW-1185">Reference proteome</keyword>
<organism evidence="3 4">
    <name type="scientific">Pseudomassariella vexata</name>
    <dbReference type="NCBI Taxonomy" id="1141098"/>
    <lineage>
        <taxon>Eukaryota</taxon>
        <taxon>Fungi</taxon>
        <taxon>Dikarya</taxon>
        <taxon>Ascomycota</taxon>
        <taxon>Pezizomycotina</taxon>
        <taxon>Sordariomycetes</taxon>
        <taxon>Xylariomycetidae</taxon>
        <taxon>Amphisphaeriales</taxon>
        <taxon>Pseudomassariaceae</taxon>
        <taxon>Pseudomassariella</taxon>
    </lineage>
</organism>
<sequence>MRFSTTLFSLLAATAATALPLKAVENIAAEDVSRRDAAADDTKLPLTTRDDYDDYDDAEREKYEDNLEKLRDGNCGEGCHNSIGSYESKHWKRSNSPLGRRDNDDEEREKYEDNLVKLRTGNCGEGCHNSIASYESKHSRRSNSPQGRRDDDAEEREKYEDNLEKLRNGNCGQGCLNSINSYQSKNSRKSNSPSNAILIPRDDDDAEREKYEDNLEKLRNGNCGEGCHNSINSYQSQASRKSKALEEEQREKKYHEDDK</sequence>
<evidence type="ECO:0000256" key="2">
    <source>
        <dbReference type="SAM" id="SignalP"/>
    </source>
</evidence>
<proteinExistence type="predicted"/>
<feature type="region of interest" description="Disordered" evidence="1">
    <location>
        <begin position="32"/>
        <end position="65"/>
    </location>
</feature>
<dbReference type="OrthoDB" id="4851125at2759"/>
<feature type="compositionally biased region" description="Basic and acidic residues" evidence="1">
    <location>
        <begin position="99"/>
        <end position="110"/>
    </location>
</feature>
<feature type="compositionally biased region" description="Basic and acidic residues" evidence="1">
    <location>
        <begin position="32"/>
        <end position="43"/>
    </location>
</feature>
<protein>
    <submittedName>
        <fullName evidence="3">Uncharacterized protein</fullName>
    </submittedName>
</protein>
<dbReference type="GeneID" id="63772604"/>
<feature type="compositionally biased region" description="Basic and acidic residues" evidence="1">
    <location>
        <begin position="207"/>
        <end position="219"/>
    </location>
</feature>
<evidence type="ECO:0000313" key="3">
    <source>
        <dbReference type="EMBL" id="ORY61437.1"/>
    </source>
</evidence>
<keyword evidence="2" id="KW-0732">Signal</keyword>